<reference evidence="1 2" key="1">
    <citation type="journal article" date="2015" name="Infect. Genet. Evol.">
        <title>Genomic sequences of six botulinum neurotoxin-producing strains representing three clostridial species illustrate the mobility and diversity of botulinum neurotoxin genes.</title>
        <authorList>
            <person name="Smith T.J."/>
            <person name="Hill K.K."/>
            <person name="Xie G."/>
            <person name="Foley B.T."/>
            <person name="Williamson C.H."/>
            <person name="Foster J.T."/>
            <person name="Johnson S.L."/>
            <person name="Chertkov O."/>
            <person name="Teshima H."/>
            <person name="Gibbons H.S."/>
            <person name="Johnsky L.A."/>
            <person name="Karavis M.A."/>
            <person name="Smith L.A."/>
        </authorList>
    </citation>
    <scope>NUCLEOTIDE SEQUENCE [LARGE SCALE GENOMIC DNA]</scope>
    <source>
        <strain evidence="1">Sullivan</strain>
        <plasmid evidence="2">Plasmid pCBJ</plasmid>
    </source>
</reference>
<dbReference type="RefSeq" id="WP_158380635.1">
    <property type="nucleotide sequence ID" value="NZ_CP006906.1"/>
</dbReference>
<dbReference type="HOGENOM" id="CLU_3151129_0_0_9"/>
<proteinExistence type="predicted"/>
<dbReference type="EMBL" id="CP006906">
    <property type="protein sequence ID" value="AIY85293.1"/>
    <property type="molecule type" value="Genomic_DNA"/>
</dbReference>
<evidence type="ECO:0000313" key="1">
    <source>
        <dbReference type="EMBL" id="AIY85293.1"/>
    </source>
</evidence>
<dbReference type="KEGG" id="cbv:U729_3161"/>
<keyword evidence="2" id="KW-1185">Reference proteome</keyword>
<protein>
    <submittedName>
        <fullName evidence="1">Uncharacterized protein</fullName>
    </submittedName>
</protein>
<dbReference type="AlphaFoldDB" id="A0A0A7G0D3"/>
<gene>
    <name evidence="1" type="ORF">U729_3161</name>
</gene>
<accession>A0A0A7G0D3</accession>
<organism evidence="1 2">
    <name type="scientific">Clostridium baratii str. Sullivan</name>
    <dbReference type="NCBI Taxonomy" id="1415775"/>
    <lineage>
        <taxon>Bacteria</taxon>
        <taxon>Bacillati</taxon>
        <taxon>Bacillota</taxon>
        <taxon>Clostridia</taxon>
        <taxon>Eubacteriales</taxon>
        <taxon>Clostridiaceae</taxon>
        <taxon>Clostridium</taxon>
    </lineage>
</organism>
<geneLocation type="plasmid" evidence="1 2">
    <name>pCBJ</name>
</geneLocation>
<sequence length="48" mass="5513">MIELKMNDGKKLVISDDNTIYSNTKTISTLEDENNKIIDIKDISEIQK</sequence>
<evidence type="ECO:0000313" key="2">
    <source>
        <dbReference type="Proteomes" id="UP000030635"/>
    </source>
</evidence>
<name>A0A0A7G0D3_9CLOT</name>
<keyword evidence="1" id="KW-0614">Plasmid</keyword>
<dbReference type="Proteomes" id="UP000030635">
    <property type="component" value="Plasmid pCBJ"/>
</dbReference>